<keyword evidence="4 7" id="KW-0812">Transmembrane</keyword>
<dbReference type="GO" id="GO:0022857">
    <property type="term" value="F:transmembrane transporter activity"/>
    <property type="evidence" value="ECO:0007669"/>
    <property type="project" value="InterPro"/>
</dbReference>
<evidence type="ECO:0000256" key="7">
    <source>
        <dbReference type="RuleBase" id="RU003879"/>
    </source>
</evidence>
<sequence length="144" mass="15993">MPLKVQRDDQTAINLTPMIDIVFLLIIFFMVSSHFTNQTSTQERDIAIKVPVVSDAGALTAPPRHRVINIYDDGQVALDEDTVSIPELESKLTDARAQYEQLGVVVRGDGAVQYERVAEVIATCKKVRIQNLNIAVSNQDSVNR</sequence>
<dbReference type="InterPro" id="IPR003400">
    <property type="entry name" value="ExbD"/>
</dbReference>
<accession>A0A5B9P7I1</accession>
<dbReference type="Pfam" id="PF02472">
    <property type="entry name" value="ExbD"/>
    <property type="match status" value="1"/>
</dbReference>
<evidence type="ECO:0000256" key="1">
    <source>
        <dbReference type="ARBA" id="ARBA00004162"/>
    </source>
</evidence>
<evidence type="ECO:0000256" key="3">
    <source>
        <dbReference type="ARBA" id="ARBA00022475"/>
    </source>
</evidence>
<dbReference type="Proteomes" id="UP000322214">
    <property type="component" value="Chromosome"/>
</dbReference>
<evidence type="ECO:0000256" key="2">
    <source>
        <dbReference type="ARBA" id="ARBA00005811"/>
    </source>
</evidence>
<dbReference type="KEGG" id="mff:MFFC18_07610"/>
<dbReference type="PANTHER" id="PTHR30558:SF3">
    <property type="entry name" value="BIOPOLYMER TRANSPORT PROTEIN EXBD-RELATED"/>
    <property type="match status" value="1"/>
</dbReference>
<keyword evidence="3" id="KW-1003">Cell membrane</keyword>
<dbReference type="OrthoDB" id="9793581at2"/>
<protein>
    <submittedName>
        <fullName evidence="9">Biopolymer transport protein ExbD</fullName>
    </submittedName>
</protein>
<proteinExistence type="inferred from homology"/>
<evidence type="ECO:0000256" key="4">
    <source>
        <dbReference type="ARBA" id="ARBA00022692"/>
    </source>
</evidence>
<comment type="subcellular location">
    <subcellularLocation>
        <location evidence="1">Cell membrane</location>
        <topology evidence="1">Single-pass membrane protein</topology>
    </subcellularLocation>
    <subcellularLocation>
        <location evidence="7">Cell membrane</location>
        <topology evidence="7">Single-pass type II membrane protein</topology>
    </subcellularLocation>
</comment>
<name>A0A5B9P7I1_9BACT</name>
<evidence type="ECO:0000256" key="8">
    <source>
        <dbReference type="SAM" id="Phobius"/>
    </source>
</evidence>
<organism evidence="9 10">
    <name type="scientific">Mariniblastus fucicola</name>
    <dbReference type="NCBI Taxonomy" id="980251"/>
    <lineage>
        <taxon>Bacteria</taxon>
        <taxon>Pseudomonadati</taxon>
        <taxon>Planctomycetota</taxon>
        <taxon>Planctomycetia</taxon>
        <taxon>Pirellulales</taxon>
        <taxon>Pirellulaceae</taxon>
        <taxon>Mariniblastus</taxon>
    </lineage>
</organism>
<dbReference type="GO" id="GO:0005886">
    <property type="term" value="C:plasma membrane"/>
    <property type="evidence" value="ECO:0007669"/>
    <property type="project" value="UniProtKB-SubCell"/>
</dbReference>
<reference evidence="9 10" key="1">
    <citation type="submission" date="2019-08" db="EMBL/GenBank/DDBJ databases">
        <title>Deep-cultivation of Planctomycetes and their phenomic and genomic characterization uncovers novel biology.</title>
        <authorList>
            <person name="Wiegand S."/>
            <person name="Jogler M."/>
            <person name="Boedeker C."/>
            <person name="Pinto D."/>
            <person name="Vollmers J."/>
            <person name="Rivas-Marin E."/>
            <person name="Kohn T."/>
            <person name="Peeters S.H."/>
            <person name="Heuer A."/>
            <person name="Rast P."/>
            <person name="Oberbeckmann S."/>
            <person name="Bunk B."/>
            <person name="Jeske O."/>
            <person name="Meyerdierks A."/>
            <person name="Storesund J.E."/>
            <person name="Kallscheuer N."/>
            <person name="Luecker S."/>
            <person name="Lage O.M."/>
            <person name="Pohl T."/>
            <person name="Merkel B.J."/>
            <person name="Hornburger P."/>
            <person name="Mueller R.-W."/>
            <person name="Bruemmer F."/>
            <person name="Labrenz M."/>
            <person name="Spormann A.M."/>
            <person name="Op den Camp H."/>
            <person name="Overmann J."/>
            <person name="Amann R."/>
            <person name="Jetten M.S.M."/>
            <person name="Mascher T."/>
            <person name="Medema M.H."/>
            <person name="Devos D.P."/>
            <person name="Kaster A.-K."/>
            <person name="Ovreas L."/>
            <person name="Rohde M."/>
            <person name="Galperin M.Y."/>
            <person name="Jogler C."/>
        </authorList>
    </citation>
    <scope>NUCLEOTIDE SEQUENCE [LARGE SCALE GENOMIC DNA]</scope>
    <source>
        <strain evidence="9 10">FC18</strain>
    </source>
</reference>
<comment type="similarity">
    <text evidence="2 7">Belongs to the ExbD/TolR family.</text>
</comment>
<keyword evidence="5 8" id="KW-1133">Transmembrane helix</keyword>
<keyword evidence="6 8" id="KW-0472">Membrane</keyword>
<evidence type="ECO:0000313" key="9">
    <source>
        <dbReference type="EMBL" id="QEG20910.1"/>
    </source>
</evidence>
<keyword evidence="7" id="KW-0813">Transport</keyword>
<keyword evidence="10" id="KW-1185">Reference proteome</keyword>
<gene>
    <name evidence="9" type="ORF">MFFC18_07610</name>
</gene>
<dbReference type="GO" id="GO:0015031">
    <property type="term" value="P:protein transport"/>
    <property type="evidence" value="ECO:0007669"/>
    <property type="project" value="UniProtKB-KW"/>
</dbReference>
<dbReference type="EMBL" id="CP042912">
    <property type="protein sequence ID" value="QEG20910.1"/>
    <property type="molecule type" value="Genomic_DNA"/>
</dbReference>
<dbReference type="AlphaFoldDB" id="A0A5B9P7I1"/>
<dbReference type="PANTHER" id="PTHR30558">
    <property type="entry name" value="EXBD MEMBRANE COMPONENT OF PMF-DRIVEN MACROMOLECULE IMPORT SYSTEM"/>
    <property type="match status" value="1"/>
</dbReference>
<dbReference type="Gene3D" id="3.30.420.270">
    <property type="match status" value="1"/>
</dbReference>
<evidence type="ECO:0000256" key="5">
    <source>
        <dbReference type="ARBA" id="ARBA00022989"/>
    </source>
</evidence>
<evidence type="ECO:0000313" key="10">
    <source>
        <dbReference type="Proteomes" id="UP000322214"/>
    </source>
</evidence>
<dbReference type="RefSeq" id="WP_075085161.1">
    <property type="nucleotide sequence ID" value="NZ_CP042912.1"/>
</dbReference>
<feature type="transmembrane region" description="Helical" evidence="8">
    <location>
        <begin position="12"/>
        <end position="31"/>
    </location>
</feature>
<evidence type="ECO:0000256" key="6">
    <source>
        <dbReference type="ARBA" id="ARBA00023136"/>
    </source>
</evidence>
<keyword evidence="7" id="KW-0653">Protein transport</keyword>
<dbReference type="STRING" id="980251.GCA_001642875_02940"/>